<comment type="caution">
    <text evidence="2">The sequence shown here is derived from an EMBL/GenBank/DDBJ whole genome shotgun (WGS) entry which is preliminary data.</text>
</comment>
<evidence type="ECO:0000313" key="3">
    <source>
        <dbReference type="Proteomes" id="UP001519287"/>
    </source>
</evidence>
<dbReference type="PANTHER" id="PTHR46889">
    <property type="entry name" value="TRANSPOSASE INSF FOR INSERTION SEQUENCE IS3B-RELATED"/>
    <property type="match status" value="1"/>
</dbReference>
<dbReference type="InterPro" id="IPR025948">
    <property type="entry name" value="HTH-like_dom"/>
</dbReference>
<dbReference type="EMBL" id="JAGGLB010000002">
    <property type="protein sequence ID" value="MBP1989095.1"/>
    <property type="molecule type" value="Genomic_DNA"/>
</dbReference>
<organism evidence="2 3">
    <name type="scientific">Paenibacillus eucommiae</name>
    <dbReference type="NCBI Taxonomy" id="1355755"/>
    <lineage>
        <taxon>Bacteria</taxon>
        <taxon>Bacillati</taxon>
        <taxon>Bacillota</taxon>
        <taxon>Bacilli</taxon>
        <taxon>Bacillales</taxon>
        <taxon>Paenibacillaceae</taxon>
        <taxon>Paenibacillus</taxon>
    </lineage>
</organism>
<feature type="domain" description="HTH-like" evidence="1">
    <location>
        <begin position="24"/>
        <end position="78"/>
    </location>
</feature>
<protein>
    <submittedName>
        <fullName evidence="2">Transposase InsO family protein</fullName>
    </submittedName>
</protein>
<dbReference type="RefSeq" id="WP_209969920.1">
    <property type="nucleotide sequence ID" value="NZ_JAGGLB010000002.1"/>
</dbReference>
<dbReference type="Pfam" id="PF13276">
    <property type="entry name" value="HTH_21"/>
    <property type="match status" value="1"/>
</dbReference>
<dbReference type="InterPro" id="IPR050900">
    <property type="entry name" value="Transposase_IS3/IS150/IS904"/>
</dbReference>
<reference evidence="2 3" key="1">
    <citation type="submission" date="2021-03" db="EMBL/GenBank/DDBJ databases">
        <title>Genomic Encyclopedia of Type Strains, Phase IV (KMG-IV): sequencing the most valuable type-strain genomes for metagenomic binning, comparative biology and taxonomic classification.</title>
        <authorList>
            <person name="Goeker M."/>
        </authorList>
    </citation>
    <scope>NUCLEOTIDE SEQUENCE [LARGE SCALE GENOMIC DNA]</scope>
    <source>
        <strain evidence="2 3">DSM 26048</strain>
    </source>
</reference>
<keyword evidence="3" id="KW-1185">Reference proteome</keyword>
<dbReference type="PANTHER" id="PTHR46889:SF4">
    <property type="entry name" value="TRANSPOSASE INSO FOR INSERTION SEQUENCE ELEMENT IS911B-RELATED"/>
    <property type="match status" value="1"/>
</dbReference>
<sequence length="90" mass="10621">MLEVSRSGYYKWRTTETSQREQRKAQIMERISFHFKDKQSKYGSPKIAGLLHLEGFNVTVRTVSIYMKQMGLRARRSKTFEESTTDPLQD</sequence>
<evidence type="ECO:0000313" key="2">
    <source>
        <dbReference type="EMBL" id="MBP1989095.1"/>
    </source>
</evidence>
<evidence type="ECO:0000259" key="1">
    <source>
        <dbReference type="Pfam" id="PF13276"/>
    </source>
</evidence>
<name>A0ABS4IPK3_9BACL</name>
<proteinExistence type="predicted"/>
<accession>A0ABS4IPK3</accession>
<dbReference type="Proteomes" id="UP001519287">
    <property type="component" value="Unassembled WGS sequence"/>
</dbReference>
<gene>
    <name evidence="2" type="ORF">J2Z66_000690</name>
</gene>